<dbReference type="EMBL" id="JAKOGI010002480">
    <property type="protein sequence ID" value="KAJ8421896.1"/>
    <property type="molecule type" value="Genomic_DNA"/>
</dbReference>
<dbReference type="PANTHER" id="PTHR47950:SF44">
    <property type="entry name" value="CYTOCHROME P450, FAMILY 76, SUBFAMILY C, POLYPEPTIDE 5-RELATED"/>
    <property type="match status" value="1"/>
</dbReference>
<reference evidence="2" key="1">
    <citation type="submission" date="2022-04" db="EMBL/GenBank/DDBJ databases">
        <title>Carnegiea gigantea Genome sequencing and assembly v2.</title>
        <authorList>
            <person name="Copetti D."/>
            <person name="Sanderson M.J."/>
            <person name="Burquez A."/>
            <person name="Wojciechowski M.F."/>
        </authorList>
    </citation>
    <scope>NUCLEOTIDE SEQUENCE</scope>
    <source>
        <strain evidence="2">SGP5-SGP5p</strain>
        <tissue evidence="2">Aerial part</tissue>
    </source>
</reference>
<dbReference type="PRINTS" id="PR00463">
    <property type="entry name" value="EP450I"/>
</dbReference>
<dbReference type="InterPro" id="IPR036396">
    <property type="entry name" value="Cyt_P450_sf"/>
</dbReference>
<comment type="similarity">
    <text evidence="1">Belongs to the cytochrome P450 family.</text>
</comment>
<dbReference type="GO" id="GO:0004497">
    <property type="term" value="F:monooxygenase activity"/>
    <property type="evidence" value="ECO:0007669"/>
    <property type="project" value="InterPro"/>
</dbReference>
<evidence type="ECO:0000313" key="2">
    <source>
        <dbReference type="EMBL" id="KAJ8421896.1"/>
    </source>
</evidence>
<dbReference type="Gene3D" id="1.10.630.10">
    <property type="entry name" value="Cytochrome P450"/>
    <property type="match status" value="1"/>
</dbReference>
<proteinExistence type="inferred from homology"/>
<protein>
    <recommendedName>
        <fullName evidence="4">Cytochrome P450</fullName>
    </recommendedName>
</protein>
<gene>
    <name evidence="2" type="ORF">Cgig2_027512</name>
</gene>
<dbReference type="SUPFAM" id="SSF48264">
    <property type="entry name" value="Cytochrome P450"/>
    <property type="match status" value="1"/>
</dbReference>
<name>A0A9Q1JIX0_9CARY</name>
<dbReference type="PANTHER" id="PTHR47950">
    <property type="entry name" value="CYTOCHROME P450, FAMILY 76, SUBFAMILY C, POLYPEPTIDE 5-RELATED"/>
    <property type="match status" value="1"/>
</dbReference>
<dbReference type="GO" id="GO:0020037">
    <property type="term" value="F:heme binding"/>
    <property type="evidence" value="ECO:0007669"/>
    <property type="project" value="InterPro"/>
</dbReference>
<dbReference type="GO" id="GO:0016705">
    <property type="term" value="F:oxidoreductase activity, acting on paired donors, with incorporation or reduction of molecular oxygen"/>
    <property type="evidence" value="ECO:0007669"/>
    <property type="project" value="InterPro"/>
</dbReference>
<dbReference type="Pfam" id="PF00067">
    <property type="entry name" value="p450"/>
    <property type="match status" value="1"/>
</dbReference>
<evidence type="ECO:0008006" key="4">
    <source>
        <dbReference type="Google" id="ProtNLM"/>
    </source>
</evidence>
<comment type="caution">
    <text evidence="2">The sequence shown here is derived from an EMBL/GenBank/DDBJ whole genome shotgun (WGS) entry which is preliminary data.</text>
</comment>
<keyword evidence="3" id="KW-1185">Reference proteome</keyword>
<dbReference type="AlphaFoldDB" id="A0A9Q1JIX0"/>
<organism evidence="2 3">
    <name type="scientific">Carnegiea gigantea</name>
    <dbReference type="NCBI Taxonomy" id="171969"/>
    <lineage>
        <taxon>Eukaryota</taxon>
        <taxon>Viridiplantae</taxon>
        <taxon>Streptophyta</taxon>
        <taxon>Embryophyta</taxon>
        <taxon>Tracheophyta</taxon>
        <taxon>Spermatophyta</taxon>
        <taxon>Magnoliopsida</taxon>
        <taxon>eudicotyledons</taxon>
        <taxon>Gunneridae</taxon>
        <taxon>Pentapetalae</taxon>
        <taxon>Caryophyllales</taxon>
        <taxon>Cactineae</taxon>
        <taxon>Cactaceae</taxon>
        <taxon>Cactoideae</taxon>
        <taxon>Echinocereeae</taxon>
        <taxon>Carnegiea</taxon>
    </lineage>
</organism>
<evidence type="ECO:0000313" key="3">
    <source>
        <dbReference type="Proteomes" id="UP001153076"/>
    </source>
</evidence>
<dbReference type="OrthoDB" id="6764281at2759"/>
<dbReference type="InterPro" id="IPR002401">
    <property type="entry name" value="Cyt_P450_E_grp-I"/>
</dbReference>
<evidence type="ECO:0000256" key="1">
    <source>
        <dbReference type="ARBA" id="ARBA00010617"/>
    </source>
</evidence>
<sequence>MEEGARPNVSDFFPLLRPLDLQGARRRAREYFCKILGVFEKIIDERLRDQMGTKDDVLPILLNLVKEDELSLHDVKHMPAALEYKKRKTANEDVLGTLLKLVKEDQLTVDDVKHLLLVNFSKENLVIFLCFSPVLLFELTSVWSICRDPSVWANPKSFAPERFLESEIDLKGRIFELVPSGTGRMMRLGVRLTHRMVHLTLATLLHSFNWKLDHGLDPEDVDMEEKYGMTLQKVSHFKPSQYLTP</sequence>
<accession>A0A9Q1JIX0</accession>
<dbReference type="InterPro" id="IPR001128">
    <property type="entry name" value="Cyt_P450"/>
</dbReference>
<dbReference type="Proteomes" id="UP001153076">
    <property type="component" value="Unassembled WGS sequence"/>
</dbReference>
<dbReference type="GO" id="GO:0005506">
    <property type="term" value="F:iron ion binding"/>
    <property type="evidence" value="ECO:0007669"/>
    <property type="project" value="InterPro"/>
</dbReference>